<evidence type="ECO:0000256" key="2">
    <source>
        <dbReference type="ARBA" id="ARBA00022737"/>
    </source>
</evidence>
<dbReference type="InterPro" id="IPR015943">
    <property type="entry name" value="WD40/YVTN_repeat-like_dom_sf"/>
</dbReference>
<dbReference type="AlphaFoldDB" id="A0A058ZB44"/>
<keyword evidence="7" id="KW-1185">Reference proteome</keyword>
<dbReference type="GO" id="GO:0000398">
    <property type="term" value="P:mRNA splicing, via spliceosome"/>
    <property type="evidence" value="ECO:0007669"/>
    <property type="project" value="TreeGrafter"/>
</dbReference>
<dbReference type="SUPFAM" id="SSF50978">
    <property type="entry name" value="WD40 repeat-like"/>
    <property type="match status" value="1"/>
</dbReference>
<dbReference type="Gene3D" id="2.130.10.10">
    <property type="entry name" value="YVTN repeat-like/Quinoprotein amine dehydrogenase"/>
    <property type="match status" value="3"/>
</dbReference>
<protein>
    <recommendedName>
        <fullName evidence="5">Pre-mRNA processing factor 4 (PRP4)-like domain-containing protein</fullName>
    </recommendedName>
</protein>
<dbReference type="Gene3D" id="4.10.280.110">
    <property type="entry name" value="Pre-mRNA processing factor 4 domain"/>
    <property type="match status" value="1"/>
</dbReference>
<evidence type="ECO:0000313" key="7">
    <source>
        <dbReference type="Proteomes" id="UP000030693"/>
    </source>
</evidence>
<evidence type="ECO:0000256" key="4">
    <source>
        <dbReference type="SAM" id="MobiDB-lite"/>
    </source>
</evidence>
<dbReference type="Pfam" id="PF08799">
    <property type="entry name" value="PRP4"/>
    <property type="match status" value="1"/>
</dbReference>
<proteinExistence type="predicted"/>
<dbReference type="Proteomes" id="UP000030693">
    <property type="component" value="Unassembled WGS sequence"/>
</dbReference>
<dbReference type="PANTHER" id="PTHR19846:SF0">
    <property type="entry name" value="PRE-MRNA PROCESSING FACTOR 4"/>
    <property type="match status" value="1"/>
</dbReference>
<reference evidence="6" key="1">
    <citation type="submission" date="2013-04" db="EMBL/GenBank/DDBJ databases">
        <title>The Genome Sequence of Fonticula alba ATCC 38817.</title>
        <authorList>
            <consortium name="The Broad Institute Genomics Platform"/>
            <person name="Russ C."/>
            <person name="Cuomo C."/>
            <person name="Burger G."/>
            <person name="Gray M.W."/>
            <person name="Holland P.W.H."/>
            <person name="King N."/>
            <person name="Lang F.B.F."/>
            <person name="Roger A.J."/>
            <person name="Ruiz-Trillo I."/>
            <person name="Brown M."/>
            <person name="Walker B."/>
            <person name="Young S."/>
            <person name="Zeng Q."/>
            <person name="Gargeya S."/>
            <person name="Fitzgerald M."/>
            <person name="Haas B."/>
            <person name="Abouelleil A."/>
            <person name="Allen A.W."/>
            <person name="Alvarado L."/>
            <person name="Arachchi H.M."/>
            <person name="Berlin A.M."/>
            <person name="Chapman S.B."/>
            <person name="Gainer-Dewar J."/>
            <person name="Goldberg J."/>
            <person name="Griggs A."/>
            <person name="Gujja S."/>
            <person name="Hansen M."/>
            <person name="Howarth C."/>
            <person name="Imamovic A."/>
            <person name="Ireland A."/>
            <person name="Larimer J."/>
            <person name="McCowan C."/>
            <person name="Murphy C."/>
            <person name="Pearson M."/>
            <person name="Poon T.W."/>
            <person name="Priest M."/>
            <person name="Roberts A."/>
            <person name="Saif S."/>
            <person name="Shea T."/>
            <person name="Sisk P."/>
            <person name="Sykes S."/>
            <person name="Wortman J."/>
            <person name="Nusbaum C."/>
            <person name="Birren B."/>
        </authorList>
    </citation>
    <scope>NUCLEOTIDE SEQUENCE [LARGE SCALE GENOMIC DNA]</scope>
    <source>
        <strain evidence="6">ATCC 38817</strain>
    </source>
</reference>
<gene>
    <name evidence="6" type="ORF">H696_01062</name>
</gene>
<feature type="domain" description="Pre-mRNA processing factor 4 (PRP4)-like" evidence="5">
    <location>
        <begin position="51"/>
        <end position="103"/>
    </location>
</feature>
<dbReference type="InterPro" id="IPR020472">
    <property type="entry name" value="WD40_PAC1"/>
</dbReference>
<keyword evidence="1 3" id="KW-0853">WD repeat</keyword>
<dbReference type="OrthoDB" id="540662at2759"/>
<feature type="repeat" description="WD" evidence="3">
    <location>
        <begin position="539"/>
        <end position="580"/>
    </location>
</feature>
<feature type="region of interest" description="Disordered" evidence="4">
    <location>
        <begin position="1"/>
        <end position="20"/>
    </location>
</feature>
<feature type="repeat" description="WD" evidence="3">
    <location>
        <begin position="364"/>
        <end position="405"/>
    </location>
</feature>
<dbReference type="GO" id="GO:0017070">
    <property type="term" value="F:U6 snRNA binding"/>
    <property type="evidence" value="ECO:0007669"/>
    <property type="project" value="TreeGrafter"/>
</dbReference>
<dbReference type="GeneID" id="20525787"/>
<organism evidence="6">
    <name type="scientific">Fonticula alba</name>
    <name type="common">Slime mold</name>
    <dbReference type="NCBI Taxonomy" id="691883"/>
    <lineage>
        <taxon>Eukaryota</taxon>
        <taxon>Rotosphaerida</taxon>
        <taxon>Fonticulaceae</taxon>
        <taxon>Fonticula</taxon>
    </lineage>
</organism>
<dbReference type="PROSITE" id="PS50082">
    <property type="entry name" value="WD_REPEATS_2"/>
    <property type="match status" value="5"/>
</dbReference>
<feature type="repeat" description="WD" evidence="3">
    <location>
        <begin position="407"/>
        <end position="448"/>
    </location>
</feature>
<sequence length="583" mass="62403">MFSSVLATTPGHPHSQSLVSPEFAAALDPNATPEARDIARRARGRTLRLPTEDARVRRALRFAGEPICLFGEDAYDRRMRLREFLSGQPDPRINEVLAAVAARSGDQDSLEDVVTITKEFFTEGSDRLKEVRTALVSVTMARARERLAQEKAAKRPGDSVRASASRWRAQQRVSTIYVAASSAAAPRPLSACAFSPCSRVIAATGFGGHIAVMGTSDCAPVSTRQILSEDAMDTDDAPVEGMTIWRGHPGERVNDLAWRPLAQGEHYTSDTVCLASASDDGTVRLWSAGSAVEAGTLAGHTRRVTRASWHPSPGGVGGSHLLATASHDTSWRLWDVNYATSAGGDAGAVTGASITATGKELLLQEGHALEVHDVSWHPDGALLCSSGFDAWARLWDVRATRSAIMNLGGHSDRLTSGRFSLNGVQLATASLDHTIRVWDLRRPEDPISRVQLPRPGTPGMSHLRRLDHASPSLKSATVAAHPRPVARIAWEPVRHSFIASVGLDGCLALWGAPDWMALRAPPSSSLADSGGLAGLGINLGDHEGPVAGVDVSANAEIIATAGHDRILKLWRFRDDEKPRTAGR</sequence>
<dbReference type="SMART" id="SM00500">
    <property type="entry name" value="SFM"/>
    <property type="match status" value="1"/>
</dbReference>
<dbReference type="PRINTS" id="PR00320">
    <property type="entry name" value="GPROTEINBRPT"/>
</dbReference>
<name>A0A058ZB44_FONAL</name>
<dbReference type="InterPro" id="IPR036285">
    <property type="entry name" value="PRP4-like_sf"/>
</dbReference>
<dbReference type="PROSITE" id="PS50294">
    <property type="entry name" value="WD_REPEATS_REGION"/>
    <property type="match status" value="4"/>
</dbReference>
<dbReference type="RefSeq" id="XP_009493223.1">
    <property type="nucleotide sequence ID" value="XM_009494948.1"/>
</dbReference>
<evidence type="ECO:0000256" key="3">
    <source>
        <dbReference type="PROSITE-ProRule" id="PRU00221"/>
    </source>
</evidence>
<dbReference type="OMA" id="DYKAIKC"/>
<dbReference type="PANTHER" id="PTHR19846">
    <property type="entry name" value="WD40 REPEAT PROTEIN"/>
    <property type="match status" value="1"/>
</dbReference>
<evidence type="ECO:0000256" key="1">
    <source>
        <dbReference type="ARBA" id="ARBA00022574"/>
    </source>
</evidence>
<feature type="repeat" description="WD" evidence="3">
    <location>
        <begin position="274"/>
        <end position="287"/>
    </location>
</feature>
<dbReference type="eggNOG" id="KOG0272">
    <property type="taxonomic scope" value="Eukaryota"/>
</dbReference>
<dbReference type="InterPro" id="IPR001680">
    <property type="entry name" value="WD40_rpt"/>
</dbReference>
<evidence type="ECO:0000313" key="6">
    <source>
        <dbReference type="EMBL" id="KCV71645.1"/>
    </source>
</evidence>
<dbReference type="STRING" id="691883.A0A058ZB44"/>
<dbReference type="GO" id="GO:0046540">
    <property type="term" value="C:U4/U6 x U5 tri-snRNP complex"/>
    <property type="evidence" value="ECO:0007669"/>
    <property type="project" value="TreeGrafter"/>
</dbReference>
<dbReference type="SMART" id="SM00320">
    <property type="entry name" value="WD40"/>
    <property type="match status" value="7"/>
</dbReference>
<dbReference type="InterPro" id="IPR019775">
    <property type="entry name" value="WD40_repeat_CS"/>
</dbReference>
<feature type="repeat" description="WD" evidence="3">
    <location>
        <begin position="297"/>
        <end position="337"/>
    </location>
</feature>
<dbReference type="Pfam" id="PF00400">
    <property type="entry name" value="WD40"/>
    <property type="match status" value="5"/>
</dbReference>
<dbReference type="EMBL" id="KB932202">
    <property type="protein sequence ID" value="KCV71645.1"/>
    <property type="molecule type" value="Genomic_DNA"/>
</dbReference>
<accession>A0A058ZB44</accession>
<dbReference type="GO" id="GO:0030621">
    <property type="term" value="F:U4 snRNA binding"/>
    <property type="evidence" value="ECO:0007669"/>
    <property type="project" value="TreeGrafter"/>
</dbReference>
<dbReference type="SUPFAM" id="SSF158230">
    <property type="entry name" value="PRP4-like"/>
    <property type="match status" value="1"/>
</dbReference>
<keyword evidence="2" id="KW-0677">Repeat</keyword>
<dbReference type="PROSITE" id="PS00678">
    <property type="entry name" value="WD_REPEATS_1"/>
    <property type="match status" value="3"/>
</dbReference>
<evidence type="ECO:0000259" key="5">
    <source>
        <dbReference type="SMART" id="SM00500"/>
    </source>
</evidence>
<dbReference type="InterPro" id="IPR014906">
    <property type="entry name" value="PRP4-like"/>
</dbReference>
<dbReference type="InterPro" id="IPR036322">
    <property type="entry name" value="WD40_repeat_dom_sf"/>
</dbReference>